<proteinExistence type="predicted"/>
<feature type="transmembrane region" description="Helical" evidence="5">
    <location>
        <begin position="377"/>
        <end position="396"/>
    </location>
</feature>
<feature type="transmembrane region" description="Helical" evidence="5">
    <location>
        <begin position="279"/>
        <end position="300"/>
    </location>
</feature>
<accession>A0ABW5YIT1</accession>
<evidence type="ECO:0000313" key="8">
    <source>
        <dbReference type="Proteomes" id="UP001597534"/>
    </source>
</evidence>
<evidence type="ECO:0000256" key="3">
    <source>
        <dbReference type="ARBA" id="ARBA00022989"/>
    </source>
</evidence>
<name>A0ABW5YIT1_9FLAO</name>
<feature type="domain" description="O-antigen ligase-related" evidence="6">
    <location>
        <begin position="237"/>
        <end position="385"/>
    </location>
</feature>
<feature type="transmembrane region" description="Helical" evidence="5">
    <location>
        <begin position="102"/>
        <end position="119"/>
    </location>
</feature>
<dbReference type="GO" id="GO:0016874">
    <property type="term" value="F:ligase activity"/>
    <property type="evidence" value="ECO:0007669"/>
    <property type="project" value="UniProtKB-KW"/>
</dbReference>
<comment type="caution">
    <text evidence="7">The sequence shown here is derived from an EMBL/GenBank/DDBJ whole genome shotgun (WGS) entry which is preliminary data.</text>
</comment>
<evidence type="ECO:0000256" key="5">
    <source>
        <dbReference type="SAM" id="Phobius"/>
    </source>
</evidence>
<feature type="transmembrane region" description="Helical" evidence="5">
    <location>
        <begin position="162"/>
        <end position="181"/>
    </location>
</feature>
<sequence length="457" mass="50754">MRGNKFTYTTVLAAHVALGIAVFAAPLLSKVYGFLVLIMGTVLLLNTKNKNNEALVLAAYAVGSEVLLRMTGGNLVHEIGKYEVLYFLILGMFYTGFSKRSWIYLFFIMLLVPGVYIGATTMLDGVNVRKAIMFNILGELTLGISAIYCYQRKVTLEQMQYIIKALALPLVSVLVYLFLYTPSIKDVVTGTQSNFETSGGFGPNQVSTVLGLGMFCFLALLMMYSKTRKEQLVHLGLLLIASYRGIVTFSRGGVFTALAMMAVFFFTLFWFAKLRTRNFILRLVLIGFVLGSLVWSYSVIQTGGLIENRYANQDARGREKEDSLGGREQIAGTEIQMFMDNPIWGIGVGNNKGYREQLTGIVAASHNEITRLLAEHGAFGIVALLILIVTPLFLYINNKAHLFLVSFYIFWALTINHAAMRIAAPAFVYALALLNVQVTNDDKNTLHREPSVPPQTE</sequence>
<feature type="transmembrane region" description="Helical" evidence="5">
    <location>
        <begin position="79"/>
        <end position="97"/>
    </location>
</feature>
<keyword evidence="3 5" id="KW-1133">Transmembrane helix</keyword>
<dbReference type="PANTHER" id="PTHR37422">
    <property type="entry name" value="TEICHURONIC ACID BIOSYNTHESIS PROTEIN TUAE"/>
    <property type="match status" value="1"/>
</dbReference>
<evidence type="ECO:0000313" key="7">
    <source>
        <dbReference type="EMBL" id="MFD2890992.1"/>
    </source>
</evidence>
<keyword evidence="8" id="KW-1185">Reference proteome</keyword>
<dbReference type="Pfam" id="PF04932">
    <property type="entry name" value="Wzy_C"/>
    <property type="match status" value="1"/>
</dbReference>
<evidence type="ECO:0000259" key="6">
    <source>
        <dbReference type="Pfam" id="PF04932"/>
    </source>
</evidence>
<evidence type="ECO:0000256" key="1">
    <source>
        <dbReference type="ARBA" id="ARBA00004141"/>
    </source>
</evidence>
<feature type="transmembrane region" description="Helical" evidence="5">
    <location>
        <begin position="201"/>
        <end position="224"/>
    </location>
</feature>
<dbReference type="InterPro" id="IPR007016">
    <property type="entry name" value="O-antigen_ligase-rel_domated"/>
</dbReference>
<keyword evidence="2 5" id="KW-0812">Transmembrane</keyword>
<dbReference type="PANTHER" id="PTHR37422:SF13">
    <property type="entry name" value="LIPOPOLYSACCHARIDE BIOSYNTHESIS PROTEIN PA4999-RELATED"/>
    <property type="match status" value="1"/>
</dbReference>
<reference evidence="8" key="1">
    <citation type="journal article" date="2019" name="Int. J. Syst. Evol. Microbiol.">
        <title>The Global Catalogue of Microorganisms (GCM) 10K type strain sequencing project: providing services to taxonomists for standard genome sequencing and annotation.</title>
        <authorList>
            <consortium name="The Broad Institute Genomics Platform"/>
            <consortium name="The Broad Institute Genome Sequencing Center for Infectious Disease"/>
            <person name="Wu L."/>
            <person name="Ma J."/>
        </authorList>
    </citation>
    <scope>NUCLEOTIDE SEQUENCE [LARGE SCALE GENOMIC DNA]</scope>
    <source>
        <strain evidence="8">KCTC 22671</strain>
    </source>
</reference>
<keyword evidence="7" id="KW-0436">Ligase</keyword>
<dbReference type="Proteomes" id="UP001597534">
    <property type="component" value="Unassembled WGS sequence"/>
</dbReference>
<dbReference type="EMBL" id="JBHUPC010000010">
    <property type="protein sequence ID" value="MFD2890992.1"/>
    <property type="molecule type" value="Genomic_DNA"/>
</dbReference>
<dbReference type="RefSeq" id="WP_379810519.1">
    <property type="nucleotide sequence ID" value="NZ_JBHUPC010000010.1"/>
</dbReference>
<protein>
    <submittedName>
        <fullName evidence="7">O-antigen ligase family protein</fullName>
    </submittedName>
</protein>
<feature type="transmembrane region" description="Helical" evidence="5">
    <location>
        <begin position="31"/>
        <end position="47"/>
    </location>
</feature>
<feature type="transmembrane region" description="Helical" evidence="5">
    <location>
        <begin position="131"/>
        <end position="150"/>
    </location>
</feature>
<evidence type="ECO:0000256" key="4">
    <source>
        <dbReference type="ARBA" id="ARBA00023136"/>
    </source>
</evidence>
<feature type="transmembrane region" description="Helical" evidence="5">
    <location>
        <begin position="231"/>
        <end position="247"/>
    </location>
</feature>
<organism evidence="7 8">
    <name type="scientific">Flavobacterium chuncheonense</name>
    <dbReference type="NCBI Taxonomy" id="2026653"/>
    <lineage>
        <taxon>Bacteria</taxon>
        <taxon>Pseudomonadati</taxon>
        <taxon>Bacteroidota</taxon>
        <taxon>Flavobacteriia</taxon>
        <taxon>Flavobacteriales</taxon>
        <taxon>Flavobacteriaceae</taxon>
        <taxon>Flavobacterium</taxon>
    </lineage>
</organism>
<gene>
    <name evidence="7" type="ORF">ACFS5J_03080</name>
</gene>
<comment type="subcellular location">
    <subcellularLocation>
        <location evidence="1">Membrane</location>
        <topology evidence="1">Multi-pass membrane protein</topology>
    </subcellularLocation>
</comment>
<keyword evidence="4 5" id="KW-0472">Membrane</keyword>
<feature type="transmembrane region" description="Helical" evidence="5">
    <location>
        <begin position="253"/>
        <end position="272"/>
    </location>
</feature>
<evidence type="ECO:0000256" key="2">
    <source>
        <dbReference type="ARBA" id="ARBA00022692"/>
    </source>
</evidence>
<dbReference type="InterPro" id="IPR051533">
    <property type="entry name" value="WaaL-like"/>
</dbReference>
<feature type="transmembrane region" description="Helical" evidence="5">
    <location>
        <begin position="408"/>
        <end position="432"/>
    </location>
</feature>